<evidence type="ECO:0000313" key="1">
    <source>
        <dbReference type="EMBL" id="SMH71466.1"/>
    </source>
</evidence>
<keyword evidence="2" id="KW-1185">Reference proteome</keyword>
<dbReference type="EMBL" id="LT841358">
    <property type="protein sequence ID" value="SMH71466.1"/>
    <property type="molecule type" value="Genomic_DNA"/>
</dbReference>
<reference evidence="2" key="1">
    <citation type="submission" date="2017-03" db="EMBL/GenBank/DDBJ databases">
        <authorList>
            <person name="Herbold C."/>
        </authorList>
    </citation>
    <scope>NUCLEOTIDE SEQUENCE [LARGE SCALE GENOMIC DNA]</scope>
</reference>
<evidence type="ECO:0008006" key="3">
    <source>
        <dbReference type="Google" id="ProtNLM"/>
    </source>
</evidence>
<organism evidence="1 2">
    <name type="scientific">Candidatus Nitrosotalea okcheonensis</name>
    <dbReference type="NCBI Taxonomy" id="1903276"/>
    <lineage>
        <taxon>Archaea</taxon>
        <taxon>Nitrososphaerota</taxon>
        <taxon>Nitrososphaeria</taxon>
        <taxon>Nitrosotaleales</taxon>
        <taxon>Nitrosotaleaceae</taxon>
        <taxon>Nitrosotalea</taxon>
    </lineage>
</organism>
<dbReference type="Proteomes" id="UP000230607">
    <property type="component" value="Chromosome 1"/>
</dbReference>
<evidence type="ECO:0000313" key="2">
    <source>
        <dbReference type="Proteomes" id="UP000230607"/>
    </source>
</evidence>
<gene>
    <name evidence="1" type="ORF">NCS_11273</name>
</gene>
<proteinExistence type="predicted"/>
<protein>
    <recommendedName>
        <fullName evidence="3">PepSY domain-containing protein</fullName>
    </recommendedName>
</protein>
<accession>A0A2H1FFD2</accession>
<sequence>MDRGDFLTVSVDEKIRNAIQVARKFLEQYNSPVIFKSAVLNDCICEIVMDVGLAHEKIVQVKINIVTGTIIEYTQ</sequence>
<name>A0A2H1FFD2_9ARCH</name>
<dbReference type="AlphaFoldDB" id="A0A2H1FFD2"/>